<dbReference type="InterPro" id="IPR041656">
    <property type="entry name" value="TPR_5"/>
</dbReference>
<proteinExistence type="predicted"/>
<dbReference type="InterPro" id="IPR011990">
    <property type="entry name" value="TPR-like_helical_dom_sf"/>
</dbReference>
<sequence>MLRWARGIRSLTRSPDDPDRADDRDDGTMTATLSPELETTLREIFERRDRANMQPTIDEFLAVLADHPGDPYVLYEVGGSYDTAGEEETALGYYEQALAAGLAGDPLRRCLLQYGSTLRILGRMDDSLAALDRARAEYPDSESVRLFHALGLHAAGRSDAAVGELLAFAADTVRTPDVLRYEAALRGNAAYLIGLDEASTTV</sequence>
<evidence type="ECO:0000256" key="1">
    <source>
        <dbReference type="SAM" id="MobiDB-lite"/>
    </source>
</evidence>
<name>A0A852X5Y2_9MICO</name>
<gene>
    <name evidence="3" type="ORF">BJY17_002132</name>
</gene>
<protein>
    <submittedName>
        <fullName evidence="3">Tetratricopeptide (TPR) repeat protein</fullName>
    </submittedName>
</protein>
<feature type="region of interest" description="Disordered" evidence="1">
    <location>
        <begin position="1"/>
        <end position="32"/>
    </location>
</feature>
<feature type="compositionally biased region" description="Basic and acidic residues" evidence="1">
    <location>
        <begin position="14"/>
        <end position="27"/>
    </location>
</feature>
<dbReference type="AlphaFoldDB" id="A0A852X5Y2"/>
<dbReference type="Pfam" id="PF12688">
    <property type="entry name" value="TPR_5"/>
    <property type="match status" value="1"/>
</dbReference>
<comment type="caution">
    <text evidence="3">The sequence shown here is derived from an EMBL/GenBank/DDBJ whole genome shotgun (WGS) entry which is preliminary data.</text>
</comment>
<keyword evidence="4" id="KW-1185">Reference proteome</keyword>
<dbReference type="EMBL" id="JACCFI010000001">
    <property type="protein sequence ID" value="NYG21385.1"/>
    <property type="molecule type" value="Genomic_DNA"/>
</dbReference>
<dbReference type="Gene3D" id="1.25.40.10">
    <property type="entry name" value="Tetratricopeptide repeat domain"/>
    <property type="match status" value="1"/>
</dbReference>
<evidence type="ECO:0000313" key="3">
    <source>
        <dbReference type="EMBL" id="NYG21385.1"/>
    </source>
</evidence>
<dbReference type="Proteomes" id="UP000549066">
    <property type="component" value="Unassembled WGS sequence"/>
</dbReference>
<organism evidence="3 4">
    <name type="scientific">Agromyces hippuratus</name>
    <dbReference type="NCBI Taxonomy" id="286438"/>
    <lineage>
        <taxon>Bacteria</taxon>
        <taxon>Bacillati</taxon>
        <taxon>Actinomycetota</taxon>
        <taxon>Actinomycetes</taxon>
        <taxon>Micrococcales</taxon>
        <taxon>Microbacteriaceae</taxon>
        <taxon>Agromyces</taxon>
    </lineage>
</organism>
<evidence type="ECO:0000259" key="2">
    <source>
        <dbReference type="Pfam" id="PF12688"/>
    </source>
</evidence>
<dbReference type="RefSeq" id="WP_322789811.1">
    <property type="nucleotide sequence ID" value="NZ_JACCFI010000001.1"/>
</dbReference>
<dbReference type="SUPFAM" id="SSF48452">
    <property type="entry name" value="TPR-like"/>
    <property type="match status" value="1"/>
</dbReference>
<reference evidence="3 4" key="1">
    <citation type="submission" date="2020-07" db="EMBL/GenBank/DDBJ databases">
        <title>Sequencing the genomes of 1000 actinobacteria strains.</title>
        <authorList>
            <person name="Klenk H.-P."/>
        </authorList>
    </citation>
    <scope>NUCLEOTIDE SEQUENCE [LARGE SCALE GENOMIC DNA]</scope>
    <source>
        <strain evidence="3 4">DSM 8598</strain>
    </source>
</reference>
<feature type="domain" description="Tetratrico peptide repeat group 5" evidence="2">
    <location>
        <begin position="72"/>
        <end position="171"/>
    </location>
</feature>
<accession>A0A852X5Y2</accession>
<evidence type="ECO:0000313" key="4">
    <source>
        <dbReference type="Proteomes" id="UP000549066"/>
    </source>
</evidence>